<feature type="compositionally biased region" description="Low complexity" evidence="8">
    <location>
        <begin position="11"/>
        <end position="23"/>
    </location>
</feature>
<gene>
    <name evidence="10" type="ORF">PGUG_03746</name>
</gene>
<dbReference type="GO" id="GO:0010494">
    <property type="term" value="C:cytoplasmic stress granule"/>
    <property type="evidence" value="ECO:0007669"/>
    <property type="project" value="UniProtKB-ARBA"/>
</dbReference>
<dbReference type="VEuPathDB" id="FungiDB:PGUG_03746"/>
<dbReference type="InterPro" id="IPR036211">
    <property type="entry name" value="eIF4G_eIF4E-bd_sf"/>
</dbReference>
<dbReference type="OrthoDB" id="514777at2759"/>
<dbReference type="KEGG" id="pgu:PGUG_03746"/>
<dbReference type="InParanoid" id="A5DKE5"/>
<dbReference type="SMART" id="SM00543">
    <property type="entry name" value="MIF4G"/>
    <property type="match status" value="1"/>
</dbReference>
<dbReference type="Proteomes" id="UP000001997">
    <property type="component" value="Unassembled WGS sequence"/>
</dbReference>
<feature type="compositionally biased region" description="Low complexity" evidence="8">
    <location>
        <begin position="613"/>
        <end position="626"/>
    </location>
</feature>
<name>A5DKE5_PICGU</name>
<dbReference type="InterPro" id="IPR003890">
    <property type="entry name" value="MIF4G-like_typ-3"/>
</dbReference>
<dbReference type="eggNOG" id="KOG0401">
    <property type="taxonomic scope" value="Eukaryota"/>
</dbReference>
<sequence>MLKKMLKKLRMSSNSSRISNSFRSRQKCQKLKLSSSRSQQLSKLKSSNKFSKFSKKSWKRSNKPLSPYSFLSASKENVSEDVAAISPAVEKQNEEEEAPETETKGEEKEEAEASNDEGADEDEEGEGEEDAEAEDGLDLSQFFQRLQEVKPIEDPYSMTYPEPFTGVDPKWKSEKAFRYDPQFLIQFKDVVQFPIDEEFKNKLESLGITAGRKAPQGARGGSNRFGAGGARFGPGMGNRGQFSDPRQNSRNGSRRRGGSSGGPSRDKSTRRGAPSRRGGRDHKDDGITIPPEEIKPLEKSTNRWVPKPRGAKAEVKLAPDGTEIYSEEDIERKVKSQLNKLTLEMFEPISDAILKLGDQSKWEDDAKTVRQIISLTFAKACDEPYWSSMYAQFCAKMCTQMSDEIKDVNIRLKSGDCARGGDLARRILLTTCQTEYEKGWSDKLPTNEDGTPIEPEMMSDEYYAMAAAKRRGLGLVKFIGHLYILNMLNDQVILLCLRDQSSNVKDPSEDSLENLAQLVNTVGARLETTEKNRAVLNIVFDNIQTILDNCKLSSRIKFKLMDLQDLRASKWKSAKADAGPKTIQEIHEDAEIKKLEDERAAIERRRKNKTESRSNSSKMGSSWGSSPALKKDPRATKDSRGFTAVQPRSQSSRQNLASPVDSANTTGNTVSPRENSKRSESIQSAANMFAALGGEEDD</sequence>
<evidence type="ECO:0000256" key="1">
    <source>
        <dbReference type="ARBA" id="ARBA00004496"/>
    </source>
</evidence>
<protein>
    <recommendedName>
        <fullName evidence="9">MIF4G domain-containing protein</fullName>
    </recommendedName>
</protein>
<evidence type="ECO:0000313" key="10">
    <source>
        <dbReference type="EMBL" id="EDK39648.2"/>
    </source>
</evidence>
<evidence type="ECO:0000256" key="8">
    <source>
        <dbReference type="SAM" id="MobiDB-lite"/>
    </source>
</evidence>
<dbReference type="STRING" id="294746.A5DKE5"/>
<dbReference type="FunFam" id="1.25.40.180:FF:000020">
    <property type="entry name" value="Eukaryotic translation initiation factor subunit"/>
    <property type="match status" value="1"/>
</dbReference>
<dbReference type="SUPFAM" id="SSF48371">
    <property type="entry name" value="ARM repeat"/>
    <property type="match status" value="1"/>
</dbReference>
<feature type="region of interest" description="Disordered" evidence="8">
    <location>
        <begin position="597"/>
        <end position="698"/>
    </location>
</feature>
<dbReference type="SUPFAM" id="SSF101489">
    <property type="entry name" value="Eukaryotic initiation factor 4f subunit eIF4g, eIF4e-binding domain"/>
    <property type="match status" value="1"/>
</dbReference>
<dbReference type="InterPro" id="IPR016024">
    <property type="entry name" value="ARM-type_fold"/>
</dbReference>
<keyword evidence="7" id="KW-0648">Protein biosynthesis</keyword>
<dbReference type="Gene3D" id="1.20.970.30">
    <property type="entry name" value="eIF4G, eIF4E-binding domain"/>
    <property type="match status" value="1"/>
</dbReference>
<feature type="compositionally biased region" description="Basic and acidic residues" evidence="8">
    <location>
        <begin position="629"/>
        <end position="640"/>
    </location>
</feature>
<feature type="compositionally biased region" description="Gly residues" evidence="8">
    <location>
        <begin position="226"/>
        <end position="238"/>
    </location>
</feature>
<comment type="similarity">
    <text evidence="2">Belongs to the eukaryotic initiation factor 4G family.</text>
</comment>
<dbReference type="Pfam" id="PF02854">
    <property type="entry name" value="MIF4G"/>
    <property type="match status" value="1"/>
</dbReference>
<feature type="domain" description="MIF4G" evidence="9">
    <location>
        <begin position="331"/>
        <end position="570"/>
    </location>
</feature>
<feature type="compositionally biased region" description="Basic and acidic residues" evidence="8">
    <location>
        <begin position="281"/>
        <end position="301"/>
    </location>
</feature>
<comment type="subcellular location">
    <subcellularLocation>
        <location evidence="1">Cytoplasm</location>
    </subcellularLocation>
</comment>
<evidence type="ECO:0000256" key="3">
    <source>
        <dbReference type="ARBA" id="ARBA00022490"/>
    </source>
</evidence>
<evidence type="ECO:0000256" key="2">
    <source>
        <dbReference type="ARBA" id="ARBA00005775"/>
    </source>
</evidence>
<feature type="compositionally biased region" description="Low complexity" evidence="8">
    <location>
        <begin position="31"/>
        <end position="51"/>
    </location>
</feature>
<accession>A5DKE5</accession>
<reference evidence="10 11" key="1">
    <citation type="journal article" date="2009" name="Nature">
        <title>Evolution of pathogenicity and sexual reproduction in eight Candida genomes.</title>
        <authorList>
            <person name="Butler G."/>
            <person name="Rasmussen M.D."/>
            <person name="Lin M.F."/>
            <person name="Santos M.A."/>
            <person name="Sakthikumar S."/>
            <person name="Munro C.A."/>
            <person name="Rheinbay E."/>
            <person name="Grabherr M."/>
            <person name="Forche A."/>
            <person name="Reedy J.L."/>
            <person name="Agrafioti I."/>
            <person name="Arnaud M.B."/>
            <person name="Bates S."/>
            <person name="Brown A.J."/>
            <person name="Brunke S."/>
            <person name="Costanzo M.C."/>
            <person name="Fitzpatrick D.A."/>
            <person name="de Groot P.W."/>
            <person name="Harris D."/>
            <person name="Hoyer L.L."/>
            <person name="Hube B."/>
            <person name="Klis F.M."/>
            <person name="Kodira C."/>
            <person name="Lennard N."/>
            <person name="Logue M.E."/>
            <person name="Martin R."/>
            <person name="Neiman A.M."/>
            <person name="Nikolaou E."/>
            <person name="Quail M.A."/>
            <person name="Quinn J."/>
            <person name="Santos M.C."/>
            <person name="Schmitzberger F.F."/>
            <person name="Sherlock G."/>
            <person name="Shah P."/>
            <person name="Silverstein K.A."/>
            <person name="Skrzypek M.S."/>
            <person name="Soll D."/>
            <person name="Staggs R."/>
            <person name="Stansfield I."/>
            <person name="Stumpf M.P."/>
            <person name="Sudbery P.E."/>
            <person name="Srikantha T."/>
            <person name="Zeng Q."/>
            <person name="Berman J."/>
            <person name="Berriman M."/>
            <person name="Heitman J."/>
            <person name="Gow N.A."/>
            <person name="Lorenz M.C."/>
            <person name="Birren B.W."/>
            <person name="Kellis M."/>
            <person name="Cuomo C.A."/>
        </authorList>
    </citation>
    <scope>NUCLEOTIDE SEQUENCE [LARGE SCALE GENOMIC DNA]</scope>
    <source>
        <strain evidence="11">ATCC 6260 / CBS 566 / DSM 6381 / JCM 1539 / NBRC 10279 / NRRL Y-324</strain>
    </source>
</reference>
<dbReference type="HOGENOM" id="CLU_030857_2_0_1"/>
<feature type="compositionally biased region" description="Basic residues" evidence="8">
    <location>
        <begin position="270"/>
        <end position="280"/>
    </location>
</feature>
<feature type="region of interest" description="Disordered" evidence="8">
    <location>
        <begin position="81"/>
        <end position="139"/>
    </location>
</feature>
<dbReference type="AlphaFoldDB" id="A5DKE5"/>
<keyword evidence="5" id="KW-0597">Phosphoprotein</keyword>
<dbReference type="Pfam" id="PF12152">
    <property type="entry name" value="eIF_4G1"/>
    <property type="match status" value="1"/>
</dbReference>
<evidence type="ECO:0000313" key="11">
    <source>
        <dbReference type="Proteomes" id="UP000001997"/>
    </source>
</evidence>
<keyword evidence="11" id="KW-1185">Reference proteome</keyword>
<evidence type="ECO:0000256" key="5">
    <source>
        <dbReference type="ARBA" id="ARBA00022553"/>
    </source>
</evidence>
<proteinExistence type="inferred from homology"/>
<evidence type="ECO:0000256" key="7">
    <source>
        <dbReference type="ARBA" id="ARBA00022917"/>
    </source>
</evidence>
<organism evidence="10 11">
    <name type="scientific">Meyerozyma guilliermondii (strain ATCC 6260 / CBS 566 / DSM 6381 / JCM 1539 / NBRC 10279 / NRRL Y-324)</name>
    <name type="common">Yeast</name>
    <name type="synonym">Candida guilliermondii</name>
    <dbReference type="NCBI Taxonomy" id="294746"/>
    <lineage>
        <taxon>Eukaryota</taxon>
        <taxon>Fungi</taxon>
        <taxon>Dikarya</taxon>
        <taxon>Ascomycota</taxon>
        <taxon>Saccharomycotina</taxon>
        <taxon>Pichiomycetes</taxon>
        <taxon>Debaryomycetaceae</taxon>
        <taxon>Meyerozyma</taxon>
    </lineage>
</organism>
<dbReference type="Gene3D" id="1.25.40.180">
    <property type="match status" value="1"/>
</dbReference>
<dbReference type="RefSeq" id="XP_001484365.2">
    <property type="nucleotide sequence ID" value="XM_001484315.1"/>
</dbReference>
<evidence type="ECO:0000256" key="4">
    <source>
        <dbReference type="ARBA" id="ARBA00022540"/>
    </source>
</evidence>
<feature type="compositionally biased region" description="Basic residues" evidence="8">
    <location>
        <begin position="1"/>
        <end position="10"/>
    </location>
</feature>
<keyword evidence="3" id="KW-0963">Cytoplasm</keyword>
<dbReference type="InterPro" id="IPR022745">
    <property type="entry name" value="eIF4G1_eIF4E-bd"/>
</dbReference>
<dbReference type="GO" id="GO:0003743">
    <property type="term" value="F:translation initiation factor activity"/>
    <property type="evidence" value="ECO:0007669"/>
    <property type="project" value="UniProtKB-KW"/>
</dbReference>
<feature type="region of interest" description="Disordered" evidence="8">
    <location>
        <begin position="209"/>
        <end position="312"/>
    </location>
</feature>
<keyword evidence="4" id="KW-0396">Initiation factor</keyword>
<feature type="compositionally biased region" description="Basic residues" evidence="8">
    <location>
        <begin position="52"/>
        <end position="62"/>
    </location>
</feature>
<feature type="region of interest" description="Disordered" evidence="8">
    <location>
        <begin position="1"/>
        <end position="66"/>
    </location>
</feature>
<dbReference type="GeneID" id="5126340"/>
<keyword evidence="6" id="KW-0694">RNA-binding</keyword>
<feature type="compositionally biased region" description="Acidic residues" evidence="8">
    <location>
        <begin position="108"/>
        <end position="137"/>
    </location>
</feature>
<dbReference type="PANTHER" id="PTHR23253">
    <property type="entry name" value="EUKARYOTIC TRANSLATION INITIATION FACTOR 4 GAMMA"/>
    <property type="match status" value="1"/>
</dbReference>
<feature type="compositionally biased region" description="Polar residues" evidence="8">
    <location>
        <begin position="646"/>
        <end position="673"/>
    </location>
</feature>
<evidence type="ECO:0000256" key="6">
    <source>
        <dbReference type="ARBA" id="ARBA00022884"/>
    </source>
</evidence>
<evidence type="ECO:0000259" key="9">
    <source>
        <dbReference type="SMART" id="SM00543"/>
    </source>
</evidence>
<dbReference type="PANTHER" id="PTHR23253:SF9">
    <property type="entry name" value="EUKARYOTIC TRANSLATION INITIATION FACTOR 4 GAMMA 2"/>
    <property type="match status" value="1"/>
</dbReference>
<dbReference type="EMBL" id="CH408158">
    <property type="protein sequence ID" value="EDK39648.2"/>
    <property type="molecule type" value="Genomic_DNA"/>
</dbReference>
<dbReference type="GO" id="GO:0003729">
    <property type="term" value="F:mRNA binding"/>
    <property type="evidence" value="ECO:0007669"/>
    <property type="project" value="TreeGrafter"/>
</dbReference>
<dbReference type="OMA" id="IANQSQW"/>
<dbReference type="GO" id="GO:0016281">
    <property type="term" value="C:eukaryotic translation initiation factor 4F complex"/>
    <property type="evidence" value="ECO:0007669"/>
    <property type="project" value="TreeGrafter"/>
</dbReference>